<dbReference type="EMBL" id="CP001618">
    <property type="protein sequence ID" value="ACQ78527.1"/>
    <property type="molecule type" value="Genomic_DNA"/>
</dbReference>
<name>C5BVT7_BEUC1</name>
<dbReference type="HOGENOM" id="CLU_155086_1_0_11"/>
<proteinExistence type="predicted"/>
<dbReference type="Pfam" id="PF07883">
    <property type="entry name" value="Cupin_2"/>
    <property type="match status" value="1"/>
</dbReference>
<feature type="domain" description="Cupin type-2" evidence="1">
    <location>
        <begin position="34"/>
        <end position="95"/>
    </location>
</feature>
<dbReference type="RefSeq" id="WP_012725307.1">
    <property type="nucleotide sequence ID" value="NC_012669.1"/>
</dbReference>
<dbReference type="KEGG" id="bcv:Bcav_0262"/>
<dbReference type="InterPro" id="IPR052538">
    <property type="entry name" value="Flavonoid_dioxygenase-like"/>
</dbReference>
<dbReference type="Gene3D" id="2.60.120.10">
    <property type="entry name" value="Jelly Rolls"/>
    <property type="match status" value="1"/>
</dbReference>
<reference evidence="2 3" key="1">
    <citation type="journal article" date="2009" name="Stand. Genomic Sci.">
        <title>Complete genome sequence of Beutenbergia cavernae type strain (HKI 0122).</title>
        <authorList>
            <person name="Land M."/>
            <person name="Pukall R."/>
            <person name="Abt B."/>
            <person name="Goker M."/>
            <person name="Rohde M."/>
            <person name="Glavina Del Rio T."/>
            <person name="Tice H."/>
            <person name="Copeland A."/>
            <person name="Cheng J.F."/>
            <person name="Lucas S."/>
            <person name="Chen F."/>
            <person name="Nolan M."/>
            <person name="Bruce D."/>
            <person name="Goodwin L."/>
            <person name="Pitluck S."/>
            <person name="Ivanova N."/>
            <person name="Mavromatis K."/>
            <person name="Ovchinnikova G."/>
            <person name="Pati A."/>
            <person name="Chen A."/>
            <person name="Palaniappan K."/>
            <person name="Hauser L."/>
            <person name="Chang Y.J."/>
            <person name="Jefferies C.C."/>
            <person name="Saunders E."/>
            <person name="Brettin T."/>
            <person name="Detter J.C."/>
            <person name="Han C."/>
            <person name="Chain P."/>
            <person name="Bristow J."/>
            <person name="Eisen J.A."/>
            <person name="Markowitz V."/>
            <person name="Hugenholtz P."/>
            <person name="Kyrpides N.C."/>
            <person name="Klenk H.P."/>
            <person name="Lapidus A."/>
        </authorList>
    </citation>
    <scope>NUCLEOTIDE SEQUENCE [LARGE SCALE GENOMIC DNA]</scope>
    <source>
        <strain evidence="3">ATCC BAA-8 / DSM 12333 / NBRC 16432</strain>
    </source>
</reference>
<gene>
    <name evidence="2" type="ordered locus">Bcav_0262</name>
</gene>
<dbReference type="PANTHER" id="PTHR43346:SF1">
    <property type="entry name" value="QUERCETIN 2,3-DIOXYGENASE-RELATED"/>
    <property type="match status" value="1"/>
</dbReference>
<accession>C5BVT7</accession>
<evidence type="ECO:0000313" key="2">
    <source>
        <dbReference type="EMBL" id="ACQ78527.1"/>
    </source>
</evidence>
<dbReference type="STRING" id="471853.Bcav_0262"/>
<dbReference type="InterPro" id="IPR013096">
    <property type="entry name" value="Cupin_2"/>
</dbReference>
<dbReference type="eggNOG" id="COG0662">
    <property type="taxonomic scope" value="Bacteria"/>
</dbReference>
<organism evidence="2 3">
    <name type="scientific">Beutenbergia cavernae (strain ATCC BAA-8 / DSM 12333 / CCUG 43141 / JCM 11478 / NBRC 16432 / NCIMB 13614 / HKI 0122)</name>
    <dbReference type="NCBI Taxonomy" id="471853"/>
    <lineage>
        <taxon>Bacteria</taxon>
        <taxon>Bacillati</taxon>
        <taxon>Actinomycetota</taxon>
        <taxon>Actinomycetes</taxon>
        <taxon>Micrococcales</taxon>
        <taxon>Beutenbergiaceae</taxon>
        <taxon>Beutenbergia</taxon>
    </lineage>
</organism>
<dbReference type="Proteomes" id="UP000007962">
    <property type="component" value="Chromosome"/>
</dbReference>
<evidence type="ECO:0000259" key="1">
    <source>
        <dbReference type="Pfam" id="PF07883"/>
    </source>
</evidence>
<dbReference type="PANTHER" id="PTHR43346">
    <property type="entry name" value="LIGAND BINDING DOMAIN PROTEIN, PUTATIVE (AFU_ORTHOLOGUE AFUA_6G14370)-RELATED"/>
    <property type="match status" value="1"/>
</dbReference>
<sequence length="121" mass="13047">MDILSFDQLASRPGGTPTFIGADHGATVSFFVERAGPGEGPPKHRHPYDETFVVIEGTLEFTVEGVTKGVGPGEIVVAPARAWHSFTNRTDAPALSVNIHAADRMETEWWSDRAEGTDAAR</sequence>
<evidence type="ECO:0000313" key="3">
    <source>
        <dbReference type="Proteomes" id="UP000007962"/>
    </source>
</evidence>
<dbReference type="AlphaFoldDB" id="C5BVT7"/>
<keyword evidence="3" id="KW-1185">Reference proteome</keyword>
<dbReference type="CDD" id="cd02208">
    <property type="entry name" value="cupin_RmlC-like"/>
    <property type="match status" value="1"/>
</dbReference>
<dbReference type="OrthoDB" id="122936at2"/>
<dbReference type="InterPro" id="IPR011051">
    <property type="entry name" value="RmlC_Cupin_sf"/>
</dbReference>
<dbReference type="SUPFAM" id="SSF51182">
    <property type="entry name" value="RmlC-like cupins"/>
    <property type="match status" value="1"/>
</dbReference>
<dbReference type="InterPro" id="IPR014710">
    <property type="entry name" value="RmlC-like_jellyroll"/>
</dbReference>
<protein>
    <submittedName>
        <fullName evidence="2">Cupin 2 conserved barrel domain protein</fullName>
    </submittedName>
</protein>